<sequence>MDAHFHTSLQQLRLRLDLMNSRTAAILNKSHQHSEKVTESSSQLGQSTSVMESNAQQIKHIGATVGALARQQQDRFQKLELQLNLLSDKLDNHALTDPRFTPSESPTSSVHKESKSYFDSPFEESFTMPRQTLSATVADIGGYFYPNYVQYSNSNQQCISDVLTFVGRVNRTLRTKAINNIEVFLRGSALRWFHIGLRIDGSHIFDHENGEFNIAKFCQSLTQLFGAPESSRPDTDEEATHLASSSMRSMFIDDYAFPALENARQHGIDFNFDIVLKKAIKRYNQSFTSIILDPDILKDKDLLEMLVSLRRSEFDQTLDKVLAQMRQRLDGAKSAKVPIENTQKAGASGHEAQQDSMSAIVNEYHRNGTPPISKPDDVRYSDSPNFETHEMLERSKPEVVKSSEVATKRYPPAPSAVSAPATPILPSRIPAKPWSFVPRIGSSHDQLQDIATMDSDEDYRSIPAPPRVAKKFGLQPGRQPTQQQLSQMQQQMHMQKMAQQQQKIPQRDGVVQTGDYPKSLLHQRSSELAAPEYPDCNSLTLEKRGRADVLDSATDDILAAIHDQQRVASPTNPHLFYQSGCAAVMESMERNMTRLEPGALNEQDWTNYAQMLEDHAAALAKESTREAEIPPRLAFANNRPSWLWREHER</sequence>
<feature type="compositionally biased region" description="Polar residues" evidence="1">
    <location>
        <begin position="39"/>
        <end position="51"/>
    </location>
</feature>
<organism evidence="2 3">
    <name type="scientific">Aureobasidium pullulans</name>
    <name type="common">Black yeast</name>
    <name type="synonym">Pullularia pullulans</name>
    <dbReference type="NCBI Taxonomy" id="5580"/>
    <lineage>
        <taxon>Eukaryota</taxon>
        <taxon>Fungi</taxon>
        <taxon>Dikarya</taxon>
        <taxon>Ascomycota</taxon>
        <taxon>Pezizomycotina</taxon>
        <taxon>Dothideomycetes</taxon>
        <taxon>Dothideomycetidae</taxon>
        <taxon>Dothideales</taxon>
        <taxon>Saccotheciaceae</taxon>
        <taxon>Aureobasidium</taxon>
    </lineage>
</organism>
<feature type="region of interest" description="Disordered" evidence="1">
    <location>
        <begin position="27"/>
        <end position="51"/>
    </location>
</feature>
<name>A0ABR0TAL1_AURPU</name>
<accession>A0ABR0TAL1</accession>
<dbReference type="EMBL" id="JASGXD010000014">
    <property type="protein sequence ID" value="KAK6001472.1"/>
    <property type="molecule type" value="Genomic_DNA"/>
</dbReference>
<dbReference type="Proteomes" id="UP001341245">
    <property type="component" value="Unassembled WGS sequence"/>
</dbReference>
<evidence type="ECO:0008006" key="4">
    <source>
        <dbReference type="Google" id="ProtNLM"/>
    </source>
</evidence>
<protein>
    <recommendedName>
        <fullName evidence="4">Prion-inhibition and propagation HeLo domain-containing protein</fullName>
    </recommendedName>
</protein>
<evidence type="ECO:0000256" key="1">
    <source>
        <dbReference type="SAM" id="MobiDB-lite"/>
    </source>
</evidence>
<evidence type="ECO:0000313" key="3">
    <source>
        <dbReference type="Proteomes" id="UP001341245"/>
    </source>
</evidence>
<comment type="caution">
    <text evidence="2">The sequence shown here is derived from an EMBL/GenBank/DDBJ whole genome shotgun (WGS) entry which is preliminary data.</text>
</comment>
<evidence type="ECO:0000313" key="2">
    <source>
        <dbReference type="EMBL" id="KAK6001472.1"/>
    </source>
</evidence>
<keyword evidence="3" id="KW-1185">Reference proteome</keyword>
<feature type="region of interest" description="Disordered" evidence="1">
    <location>
        <begin position="94"/>
        <end position="113"/>
    </location>
</feature>
<reference evidence="2 3" key="1">
    <citation type="submission" date="2023-11" db="EMBL/GenBank/DDBJ databases">
        <title>Draft genome sequence and annotation of the polyextremotolerant black yeast-like fungus Aureobasidium pullulans NRRL 62042.</title>
        <authorList>
            <person name="Dielentheis-Frenken M.R.E."/>
            <person name="Wibberg D."/>
            <person name="Blank L.M."/>
            <person name="Tiso T."/>
        </authorList>
    </citation>
    <scope>NUCLEOTIDE SEQUENCE [LARGE SCALE GENOMIC DNA]</scope>
    <source>
        <strain evidence="2 3">NRRL 62042</strain>
    </source>
</reference>
<gene>
    <name evidence="2" type="ORF">QM012_002803</name>
</gene>
<proteinExistence type="predicted"/>